<keyword evidence="7" id="KW-0548">Nucleotidyltransferase</keyword>
<name>A0A8S2P2G3_9BILA</name>
<keyword evidence="5 10" id="KW-0328">Glycosyltransferase</keyword>
<proteinExistence type="inferred from homology"/>
<evidence type="ECO:0000313" key="13">
    <source>
        <dbReference type="Proteomes" id="UP000682733"/>
    </source>
</evidence>
<dbReference type="Pfam" id="PF01129">
    <property type="entry name" value="ART"/>
    <property type="match status" value="1"/>
</dbReference>
<evidence type="ECO:0000256" key="5">
    <source>
        <dbReference type="ARBA" id="ARBA00022676"/>
    </source>
</evidence>
<dbReference type="Proteomes" id="UP000682733">
    <property type="component" value="Unassembled WGS sequence"/>
</dbReference>
<gene>
    <name evidence="11" type="ORF">OVA965_LOCUS24582</name>
    <name evidence="12" type="ORF">TMI583_LOCUS25302</name>
</gene>
<keyword evidence="6 10" id="KW-0808">Transferase</keyword>
<dbReference type="GO" id="GO:0106274">
    <property type="term" value="F:NAD+-protein-arginine ADP-ribosyltransferase activity"/>
    <property type="evidence" value="ECO:0007669"/>
    <property type="project" value="UniProtKB-EC"/>
</dbReference>
<keyword evidence="3" id="KW-0964">Secreted</keyword>
<evidence type="ECO:0000256" key="7">
    <source>
        <dbReference type="ARBA" id="ARBA00022695"/>
    </source>
</evidence>
<dbReference type="PROSITE" id="PS51996">
    <property type="entry name" value="TR_MART"/>
    <property type="match status" value="1"/>
</dbReference>
<evidence type="ECO:0000256" key="9">
    <source>
        <dbReference type="ARBA" id="ARBA00047597"/>
    </source>
</evidence>
<evidence type="ECO:0000256" key="3">
    <source>
        <dbReference type="ARBA" id="ARBA00022525"/>
    </source>
</evidence>
<dbReference type="EMBL" id="CAJNOK010014870">
    <property type="protein sequence ID" value="CAF1213753.1"/>
    <property type="molecule type" value="Genomic_DNA"/>
</dbReference>
<evidence type="ECO:0000256" key="10">
    <source>
        <dbReference type="RuleBase" id="RU361228"/>
    </source>
</evidence>
<evidence type="ECO:0000256" key="1">
    <source>
        <dbReference type="ARBA" id="ARBA00004613"/>
    </source>
</evidence>
<reference evidence="12" key="1">
    <citation type="submission" date="2021-02" db="EMBL/GenBank/DDBJ databases">
        <authorList>
            <person name="Nowell W R."/>
        </authorList>
    </citation>
    <scope>NUCLEOTIDE SEQUENCE</scope>
</reference>
<dbReference type="AlphaFoldDB" id="A0A8S2P2G3"/>
<evidence type="ECO:0000256" key="4">
    <source>
        <dbReference type="ARBA" id="ARBA00022656"/>
    </source>
</evidence>
<dbReference type="GO" id="GO:0005576">
    <property type="term" value="C:extracellular region"/>
    <property type="evidence" value="ECO:0007669"/>
    <property type="project" value="UniProtKB-SubCell"/>
</dbReference>
<comment type="caution">
    <text evidence="12">The sequence shown here is derived from an EMBL/GenBank/DDBJ whole genome shotgun (WGS) entry which is preliminary data.</text>
</comment>
<accession>A0A8S2P2G3</accession>
<keyword evidence="10" id="KW-0521">NADP</keyword>
<dbReference type="GO" id="GO:0090729">
    <property type="term" value="F:toxin activity"/>
    <property type="evidence" value="ECO:0007669"/>
    <property type="project" value="UniProtKB-KW"/>
</dbReference>
<dbReference type="PANTHER" id="PTHR10339">
    <property type="entry name" value="ADP-RIBOSYLTRANSFERASE"/>
    <property type="match status" value="1"/>
</dbReference>
<dbReference type="GO" id="GO:0003950">
    <property type="term" value="F:NAD+ poly-ADP-ribosyltransferase activity"/>
    <property type="evidence" value="ECO:0007669"/>
    <property type="project" value="TreeGrafter"/>
</dbReference>
<evidence type="ECO:0000256" key="8">
    <source>
        <dbReference type="ARBA" id="ARBA00023026"/>
    </source>
</evidence>
<evidence type="ECO:0000256" key="2">
    <source>
        <dbReference type="ARBA" id="ARBA00009558"/>
    </source>
</evidence>
<keyword evidence="10" id="KW-0520">NAD</keyword>
<dbReference type="GO" id="GO:0016779">
    <property type="term" value="F:nucleotidyltransferase activity"/>
    <property type="evidence" value="ECO:0007669"/>
    <property type="project" value="UniProtKB-KW"/>
</dbReference>
<comment type="subcellular location">
    <subcellularLocation>
        <location evidence="1">Secreted</location>
    </subcellularLocation>
</comment>
<dbReference type="PANTHER" id="PTHR10339:SF25">
    <property type="entry name" value="SECRETED EXOENZYME S"/>
    <property type="match status" value="1"/>
</dbReference>
<evidence type="ECO:0000313" key="11">
    <source>
        <dbReference type="EMBL" id="CAF1213753.1"/>
    </source>
</evidence>
<dbReference type="InterPro" id="IPR050999">
    <property type="entry name" value="ADP-ribosyltransferase_ARG"/>
</dbReference>
<dbReference type="EMBL" id="CAJOBA010036405">
    <property type="protein sequence ID" value="CAF4022500.1"/>
    <property type="molecule type" value="Genomic_DNA"/>
</dbReference>
<dbReference type="Gene3D" id="3.90.176.10">
    <property type="entry name" value="Toxin ADP-ribosyltransferase, Chain A, domain 1"/>
    <property type="match status" value="1"/>
</dbReference>
<comment type="similarity">
    <text evidence="2 10">Belongs to the Arg-specific ADP-ribosyltransferase family.</text>
</comment>
<dbReference type="Proteomes" id="UP000677228">
    <property type="component" value="Unassembled WGS sequence"/>
</dbReference>
<dbReference type="InterPro" id="IPR000768">
    <property type="entry name" value="ART"/>
</dbReference>
<dbReference type="SUPFAM" id="SSF56399">
    <property type="entry name" value="ADP-ribosylation"/>
    <property type="match status" value="1"/>
</dbReference>
<comment type="catalytic activity">
    <reaction evidence="9 10">
        <text>L-arginyl-[protein] + NAD(+) = N(omega)-(ADP-D-ribosyl)-L-arginyl-[protein] + nicotinamide + H(+)</text>
        <dbReference type="Rhea" id="RHEA:19149"/>
        <dbReference type="Rhea" id="RHEA-COMP:10532"/>
        <dbReference type="Rhea" id="RHEA-COMP:15087"/>
        <dbReference type="ChEBI" id="CHEBI:15378"/>
        <dbReference type="ChEBI" id="CHEBI:17154"/>
        <dbReference type="ChEBI" id="CHEBI:29965"/>
        <dbReference type="ChEBI" id="CHEBI:57540"/>
        <dbReference type="ChEBI" id="CHEBI:142554"/>
        <dbReference type="EC" id="2.4.2.31"/>
    </reaction>
</comment>
<dbReference type="EC" id="2.4.2.31" evidence="10"/>
<keyword evidence="8" id="KW-0843">Virulence</keyword>
<organism evidence="12 13">
    <name type="scientific">Didymodactylos carnosus</name>
    <dbReference type="NCBI Taxonomy" id="1234261"/>
    <lineage>
        <taxon>Eukaryota</taxon>
        <taxon>Metazoa</taxon>
        <taxon>Spiralia</taxon>
        <taxon>Gnathifera</taxon>
        <taxon>Rotifera</taxon>
        <taxon>Eurotatoria</taxon>
        <taxon>Bdelloidea</taxon>
        <taxon>Philodinida</taxon>
        <taxon>Philodinidae</taxon>
        <taxon>Didymodactylos</taxon>
    </lineage>
</organism>
<evidence type="ECO:0000313" key="12">
    <source>
        <dbReference type="EMBL" id="CAF4022500.1"/>
    </source>
</evidence>
<evidence type="ECO:0000256" key="6">
    <source>
        <dbReference type="ARBA" id="ARBA00022679"/>
    </source>
</evidence>
<protein>
    <recommendedName>
        <fullName evidence="10">NAD(P)(+)--arginine ADP-ribosyltransferase</fullName>
        <ecNumber evidence="10">2.4.2.31</ecNumber>
    </recommendedName>
    <alternativeName>
        <fullName evidence="10">Mono(ADP-ribosyl)transferase</fullName>
    </alternativeName>
</protein>
<sequence length="281" mass="31717">MDNIAVKRRSPHYLVDIAENPKQILEPIFGYASEPLLSLEEACEPLLPIVVRLPVYIHIAKEESKDPADGLTQEESAAIRLYTIEWDPEDDDPHASLYSRLNRTLKQADRGKLRPWFRYLKLLFTALAKLPPVTGKIVWRGVRKDQSDAYPNGADATWWAFSSCTSSLSVLESDLYLGKVGTRTLFSIETLNGRTIRNHSHFPTEDEILLLPGTCFEVLSQLNPATDLFIVHLRQKRPRCELLELPFEGAQFFANQIDSSSITVGTKHRSVGGITDSWKIG</sequence>
<keyword evidence="4" id="KW-0800">Toxin</keyword>